<name>A0A194RMQ2_PAPMA</name>
<protein>
    <submittedName>
        <fullName evidence="1">Uncharacterized protein</fullName>
    </submittedName>
</protein>
<evidence type="ECO:0000313" key="2">
    <source>
        <dbReference type="Proteomes" id="UP000053240"/>
    </source>
</evidence>
<dbReference type="InParanoid" id="A0A194RMQ2"/>
<sequence>MIFFISLGCKRNDESIERLVVQGKLEGTRPRGRSPMRWADQIRAAVAVPLHECTKKAESREEWRRLVQRVTDT</sequence>
<gene>
    <name evidence="1" type="ORF">RR48_12619</name>
</gene>
<keyword evidence="2" id="KW-1185">Reference proteome</keyword>
<accession>A0A194RMQ2</accession>
<reference evidence="1 2" key="1">
    <citation type="journal article" date="2015" name="Nat. Commun.">
        <title>Outbred genome sequencing and CRISPR/Cas9 gene editing in butterflies.</title>
        <authorList>
            <person name="Li X."/>
            <person name="Fan D."/>
            <person name="Zhang W."/>
            <person name="Liu G."/>
            <person name="Zhang L."/>
            <person name="Zhao L."/>
            <person name="Fang X."/>
            <person name="Chen L."/>
            <person name="Dong Y."/>
            <person name="Chen Y."/>
            <person name="Ding Y."/>
            <person name="Zhao R."/>
            <person name="Feng M."/>
            <person name="Zhu Y."/>
            <person name="Feng Y."/>
            <person name="Jiang X."/>
            <person name="Zhu D."/>
            <person name="Xiang H."/>
            <person name="Feng X."/>
            <person name="Li S."/>
            <person name="Wang J."/>
            <person name="Zhang G."/>
            <person name="Kronforst M.R."/>
            <person name="Wang W."/>
        </authorList>
    </citation>
    <scope>NUCLEOTIDE SEQUENCE [LARGE SCALE GENOMIC DNA]</scope>
    <source>
        <strain evidence="1">Ya'a_city_454_Pm</strain>
        <tissue evidence="1">Whole body</tissue>
    </source>
</reference>
<dbReference type="EMBL" id="KQ459984">
    <property type="protein sequence ID" value="KPJ19108.1"/>
    <property type="molecule type" value="Genomic_DNA"/>
</dbReference>
<organism evidence="1 2">
    <name type="scientific">Papilio machaon</name>
    <name type="common">Old World swallowtail butterfly</name>
    <dbReference type="NCBI Taxonomy" id="76193"/>
    <lineage>
        <taxon>Eukaryota</taxon>
        <taxon>Metazoa</taxon>
        <taxon>Ecdysozoa</taxon>
        <taxon>Arthropoda</taxon>
        <taxon>Hexapoda</taxon>
        <taxon>Insecta</taxon>
        <taxon>Pterygota</taxon>
        <taxon>Neoptera</taxon>
        <taxon>Endopterygota</taxon>
        <taxon>Lepidoptera</taxon>
        <taxon>Glossata</taxon>
        <taxon>Ditrysia</taxon>
        <taxon>Papilionoidea</taxon>
        <taxon>Papilionidae</taxon>
        <taxon>Papilioninae</taxon>
        <taxon>Papilio</taxon>
    </lineage>
</organism>
<dbReference type="Proteomes" id="UP000053240">
    <property type="component" value="Unassembled WGS sequence"/>
</dbReference>
<evidence type="ECO:0000313" key="1">
    <source>
        <dbReference type="EMBL" id="KPJ19108.1"/>
    </source>
</evidence>
<proteinExistence type="predicted"/>
<dbReference type="AlphaFoldDB" id="A0A194RMQ2"/>